<organism evidence="1 2">
    <name type="scientific">Nodularia spumigena CENA596</name>
    <dbReference type="NCBI Taxonomy" id="1819295"/>
    <lineage>
        <taxon>Bacteria</taxon>
        <taxon>Bacillati</taxon>
        <taxon>Cyanobacteriota</taxon>
        <taxon>Cyanophyceae</taxon>
        <taxon>Nostocales</taxon>
        <taxon>Nodulariaceae</taxon>
        <taxon>Nodularia</taxon>
    </lineage>
</organism>
<evidence type="ECO:0000313" key="1">
    <source>
        <dbReference type="EMBL" id="KZL51371.1"/>
    </source>
</evidence>
<dbReference type="OrthoDB" id="482258at2"/>
<sequence>MTTKMSIKKELITGNLRMEDIINLDESQAVNLFRKRFQKYKNLVAEKGDAAAFEQMMEKYPEQQKALMGTFIDNNTLAKGFTQAAPLLGLMGFVMDVVDVSQNDTDAALEIQRVCPVLSIAKEYGFDSPCRVFCEMEQEATRRAFPGIKAAILSKQAEGDCVCVFKYERNADNLLVANTENQNNVSQVISRVLSFMGLIPSLFKVGFKMLKMRVFN</sequence>
<evidence type="ECO:0000313" key="2">
    <source>
        <dbReference type="Proteomes" id="UP000076555"/>
    </source>
</evidence>
<dbReference type="Proteomes" id="UP000076555">
    <property type="component" value="Unassembled WGS sequence"/>
</dbReference>
<proteinExistence type="predicted"/>
<comment type="caution">
    <text evidence="1">The sequence shown here is derived from an EMBL/GenBank/DDBJ whole genome shotgun (WGS) entry which is preliminary data.</text>
</comment>
<dbReference type="AlphaFoldDB" id="A0A166KPB3"/>
<gene>
    <name evidence="1" type="ORF">A2T98_02705</name>
</gene>
<reference evidence="1 2" key="1">
    <citation type="submission" date="2016-04" db="EMBL/GenBank/DDBJ databases">
        <title>Draft Genome Assembly of the Bloom-forming Cyanobacterium Nodularia spumigena Strain CENA596 in Shrimp Production Ponds.</title>
        <authorList>
            <person name="Popin R.V."/>
            <person name="Rigonato J."/>
            <person name="Abreu V.A."/>
            <person name="Andreote A.P."/>
            <person name="Silveira S.B."/>
            <person name="Odebrecht C."/>
            <person name="Fiore M.F."/>
        </authorList>
    </citation>
    <scope>NUCLEOTIDE SEQUENCE [LARGE SCALE GENOMIC DNA]</scope>
    <source>
        <strain evidence="1 2">CENA596</strain>
    </source>
</reference>
<accession>A0A166KPB3</accession>
<name>A0A166KPB3_NODSP</name>
<dbReference type="EMBL" id="LWAJ01000027">
    <property type="protein sequence ID" value="KZL51371.1"/>
    <property type="molecule type" value="Genomic_DNA"/>
</dbReference>
<evidence type="ECO:0008006" key="3">
    <source>
        <dbReference type="Google" id="ProtNLM"/>
    </source>
</evidence>
<protein>
    <recommendedName>
        <fullName evidence="3">L-2-amino-thiazoline-4-carboxylic acid hydrolase</fullName>
    </recommendedName>
</protein>